<sequence>MTNLYRGLRSQSSTQTTFAEPSTDPGPLFDDVDNVKETWNGTFIYLPDELKSRVEMTYAESRLTYRQQHGRDLEKMREFYPLLVYLGLEWLDSCEDEELAAALTHLADDQESADDDS</sequence>
<organism evidence="3 6">
    <name type="scientific">Natronoglomus mannanivorans</name>
    <dbReference type="NCBI Taxonomy" id="2979990"/>
    <lineage>
        <taxon>Archaea</taxon>
        <taxon>Methanobacteriati</taxon>
        <taxon>Methanobacteriota</taxon>
        <taxon>Stenosarchaea group</taxon>
        <taxon>Halobacteria</taxon>
        <taxon>Halobacteriales</taxon>
        <taxon>Natrialbaceae</taxon>
        <taxon>Natronoglomus</taxon>
    </lineage>
</organism>
<feature type="domain" description="DUF8160" evidence="2">
    <location>
        <begin position="31"/>
        <end position="108"/>
    </location>
</feature>
<dbReference type="Pfam" id="PF26492">
    <property type="entry name" value="DUF8160"/>
    <property type="match status" value="1"/>
</dbReference>
<name>A0AAP2Z2Z8_9EURY</name>
<protein>
    <recommendedName>
        <fullName evidence="2">DUF8160 domain-containing protein</fullName>
    </recommendedName>
</protein>
<proteinExistence type="predicted"/>
<dbReference type="InterPro" id="IPR058474">
    <property type="entry name" value="DUF8160"/>
</dbReference>
<evidence type="ECO:0000259" key="2">
    <source>
        <dbReference type="Pfam" id="PF26492"/>
    </source>
</evidence>
<dbReference type="Proteomes" id="UP001321018">
    <property type="component" value="Unassembled WGS sequence"/>
</dbReference>
<gene>
    <name evidence="4" type="ORF">OB955_15080</name>
    <name evidence="3" type="ORF">OB960_21565</name>
</gene>
<comment type="caution">
    <text evidence="3">The sequence shown here is derived from an EMBL/GenBank/DDBJ whole genome shotgun (WGS) entry which is preliminary data.</text>
</comment>
<accession>A0AAP2Z2Z8</accession>
<evidence type="ECO:0000313" key="4">
    <source>
        <dbReference type="EMBL" id="MCU4974051.1"/>
    </source>
</evidence>
<evidence type="ECO:0000313" key="5">
    <source>
        <dbReference type="Proteomes" id="UP001320972"/>
    </source>
</evidence>
<reference evidence="3 5" key="1">
    <citation type="submission" date="2022-09" db="EMBL/GenBank/DDBJ databases">
        <title>Enrichment on poylsaccharides allowed isolation of novel metabolic and taxonomic groups of Haloarchaea.</title>
        <authorList>
            <person name="Sorokin D.Y."/>
            <person name="Elcheninov A.G."/>
            <person name="Khizhniak T.V."/>
            <person name="Kolganova T.V."/>
            <person name="Kublanov I.V."/>
        </authorList>
    </citation>
    <scope>NUCLEOTIDE SEQUENCE</scope>
    <source>
        <strain evidence="4 5">AArc-m2/3/4</strain>
        <strain evidence="3">AArc-xg1-1</strain>
    </source>
</reference>
<dbReference type="EMBL" id="JAOPKB010000009">
    <property type="protein sequence ID" value="MCU4974051.1"/>
    <property type="molecule type" value="Genomic_DNA"/>
</dbReference>
<feature type="compositionally biased region" description="Polar residues" evidence="1">
    <location>
        <begin position="1"/>
        <end position="20"/>
    </location>
</feature>
<dbReference type="EMBL" id="JAOPKA010000020">
    <property type="protein sequence ID" value="MCU4743972.1"/>
    <property type="molecule type" value="Genomic_DNA"/>
</dbReference>
<dbReference type="RefSeq" id="WP_338005781.1">
    <property type="nucleotide sequence ID" value="NZ_JAOPKA010000020.1"/>
</dbReference>
<evidence type="ECO:0000313" key="3">
    <source>
        <dbReference type="EMBL" id="MCU4743972.1"/>
    </source>
</evidence>
<dbReference type="Proteomes" id="UP001320972">
    <property type="component" value="Unassembled WGS sequence"/>
</dbReference>
<evidence type="ECO:0000256" key="1">
    <source>
        <dbReference type="SAM" id="MobiDB-lite"/>
    </source>
</evidence>
<keyword evidence="5" id="KW-1185">Reference proteome</keyword>
<evidence type="ECO:0000313" key="6">
    <source>
        <dbReference type="Proteomes" id="UP001321018"/>
    </source>
</evidence>
<feature type="region of interest" description="Disordered" evidence="1">
    <location>
        <begin position="1"/>
        <end position="28"/>
    </location>
</feature>
<dbReference type="AlphaFoldDB" id="A0AAP2Z2Z8"/>